<dbReference type="CDD" id="cd00067">
    <property type="entry name" value="GAL4"/>
    <property type="match status" value="1"/>
</dbReference>
<evidence type="ECO:0000256" key="3">
    <source>
        <dbReference type="SAM" id="MobiDB-lite"/>
    </source>
</evidence>
<dbReference type="GO" id="GO:0003677">
    <property type="term" value="F:DNA binding"/>
    <property type="evidence" value="ECO:0007669"/>
    <property type="project" value="UniProtKB-KW"/>
</dbReference>
<feature type="domain" description="Zn(2)-C6 fungal-type" evidence="4">
    <location>
        <begin position="47"/>
        <end position="77"/>
    </location>
</feature>
<evidence type="ECO:0000256" key="2">
    <source>
        <dbReference type="ARBA" id="ARBA00023242"/>
    </source>
</evidence>
<comment type="subcellular location">
    <subcellularLocation>
        <location evidence="1">Nucleus</location>
    </subcellularLocation>
</comment>
<name>A0A0F7SXT6_PHARH</name>
<dbReference type="InterPro" id="IPR001138">
    <property type="entry name" value="Zn2Cys6_DnaBD"/>
</dbReference>
<dbReference type="PROSITE" id="PS50048">
    <property type="entry name" value="ZN2_CY6_FUNGAL_2"/>
    <property type="match status" value="1"/>
</dbReference>
<evidence type="ECO:0000313" key="5">
    <source>
        <dbReference type="EMBL" id="CED85023.1"/>
    </source>
</evidence>
<accession>A0A0F7SXT6</accession>
<evidence type="ECO:0000259" key="4">
    <source>
        <dbReference type="PROSITE" id="PS50048"/>
    </source>
</evidence>
<feature type="region of interest" description="Disordered" evidence="3">
    <location>
        <begin position="1"/>
        <end position="25"/>
    </location>
</feature>
<evidence type="ECO:0000256" key="1">
    <source>
        <dbReference type="ARBA" id="ARBA00004123"/>
    </source>
</evidence>
<keyword evidence="5" id="KW-0238">DNA-binding</keyword>
<dbReference type="AlphaFoldDB" id="A0A0F7SXT6"/>
<dbReference type="PANTHER" id="PTHR37534:SF20">
    <property type="entry name" value="PRO1A C6 ZINK-FINGER PROTEIN"/>
    <property type="match status" value="1"/>
</dbReference>
<dbReference type="InterPro" id="IPR021858">
    <property type="entry name" value="Fun_TF"/>
</dbReference>
<reference evidence="5" key="1">
    <citation type="submission" date="2014-08" db="EMBL/GenBank/DDBJ databases">
        <authorList>
            <person name="Sharma Rahul"/>
            <person name="Thines Marco"/>
        </authorList>
    </citation>
    <scope>NUCLEOTIDE SEQUENCE</scope>
</reference>
<organism evidence="5">
    <name type="scientific">Phaffia rhodozyma</name>
    <name type="common">Yeast</name>
    <name type="synonym">Xanthophyllomyces dendrorhous</name>
    <dbReference type="NCBI Taxonomy" id="264483"/>
    <lineage>
        <taxon>Eukaryota</taxon>
        <taxon>Fungi</taxon>
        <taxon>Dikarya</taxon>
        <taxon>Basidiomycota</taxon>
        <taxon>Agaricomycotina</taxon>
        <taxon>Tremellomycetes</taxon>
        <taxon>Cystofilobasidiales</taxon>
        <taxon>Mrakiaceae</taxon>
        <taxon>Phaffia</taxon>
    </lineage>
</organism>
<dbReference type="Pfam" id="PF00172">
    <property type="entry name" value="Zn_clus"/>
    <property type="match status" value="1"/>
</dbReference>
<dbReference type="EMBL" id="LN483332">
    <property type="protein sequence ID" value="CED85023.1"/>
    <property type="molecule type" value="Genomic_DNA"/>
</dbReference>
<dbReference type="SUPFAM" id="SSF57701">
    <property type="entry name" value="Zn2/Cys6 DNA-binding domain"/>
    <property type="match status" value="1"/>
</dbReference>
<dbReference type="SMART" id="SM00066">
    <property type="entry name" value="GAL4"/>
    <property type="match status" value="1"/>
</dbReference>
<proteinExistence type="predicted"/>
<keyword evidence="2" id="KW-0539">Nucleus</keyword>
<dbReference type="PANTHER" id="PTHR37534">
    <property type="entry name" value="TRANSCRIPTIONAL ACTIVATOR PROTEIN UGA3"/>
    <property type="match status" value="1"/>
</dbReference>
<dbReference type="Pfam" id="PF11951">
    <property type="entry name" value="Fungal_trans_2"/>
    <property type="match status" value="1"/>
</dbReference>
<dbReference type="GO" id="GO:0000981">
    <property type="term" value="F:DNA-binding transcription factor activity, RNA polymerase II-specific"/>
    <property type="evidence" value="ECO:0007669"/>
    <property type="project" value="InterPro"/>
</dbReference>
<dbReference type="GO" id="GO:0008270">
    <property type="term" value="F:zinc ion binding"/>
    <property type="evidence" value="ECO:0007669"/>
    <property type="project" value="InterPro"/>
</dbReference>
<dbReference type="InterPro" id="IPR036864">
    <property type="entry name" value="Zn2-C6_fun-type_DNA-bd_sf"/>
</dbReference>
<dbReference type="PROSITE" id="PS00463">
    <property type="entry name" value="ZN2_CY6_FUNGAL_1"/>
    <property type="match status" value="1"/>
</dbReference>
<dbReference type="GO" id="GO:0005634">
    <property type="term" value="C:nucleus"/>
    <property type="evidence" value="ECO:0007669"/>
    <property type="project" value="UniProtKB-SubCell"/>
</dbReference>
<dbReference type="Gene3D" id="4.10.240.10">
    <property type="entry name" value="Zn(2)-C6 fungal-type DNA-binding domain"/>
    <property type="match status" value="1"/>
</dbReference>
<sequence length="703" mass="76717">MSTSTSDSTASSSALDSASSSALTIADSSAKISKTKRSQKFKRSRTGCLQCRKAKHKCDEQKPICIRCKTNSKECAWPVDAVTELRGYVISSSAVFPSASSSSDTAHQIPLGSTDSLPTTQYNFLAVSSSTTPTVSVNAASNDFSALNSHSVSSVSADYPSNLSASSWLGVSAEPSWTVRRSNMDAPTISPEPSSTTKPQKTLEEALEYCFPDQEERELMKHFLENTAGLSQTIPVPHLPLFYLEPSQLIASPRGLSIPSDALLFALLSIAAVHKSSLYTIKIKEENARDTNADDFATFSIDDMTTASLHHPSTISRLQSSQSKLLSLASSLLQTSHALLQSSLALSTAPSDILIATSVTLVLSSVLMASKQWRVNFECAKMLIARRGGPRAMLDEARSKIDRNEDSPAWLMRCRSMLEHVVIFEVFHSIGTGEFPQFLNEPFCPWWFDFVGNVSRTEVFGPETNIASHVLDHEQGQADWETIETNIGVSRGMIELIARVNVLTSQTLYAHELPLYASPSSFPPAPRTLREQVERANELLLELGIWREEITNSMPSAGTTNANDGRGLGGRGGLESFSRVEFGNAIYALTMEIIISIDVLGIPHLDPSVQRAAYTGLELLVKSNVTNGQVIALMWPAIVCGGMMTDKMGRTTTRAVIEYYRNSCCFDVDAALAVVENLWARKDAGEVNASWREYQRQSGLILV</sequence>
<protein>
    <submittedName>
        <fullName evidence="5">Zn(2)-C6 fungal-type DNA-binding domain</fullName>
    </submittedName>
</protein>